<keyword evidence="4 6" id="KW-0274">FAD</keyword>
<keyword evidence="3 6" id="KW-0285">Flavoprotein</keyword>
<evidence type="ECO:0000259" key="8">
    <source>
        <dbReference type="Pfam" id="PF00441"/>
    </source>
</evidence>
<evidence type="ECO:0000256" key="2">
    <source>
        <dbReference type="ARBA" id="ARBA00009347"/>
    </source>
</evidence>
<keyword evidence="5 6" id="KW-0560">Oxidoreductase</keyword>
<evidence type="ECO:0000256" key="4">
    <source>
        <dbReference type="ARBA" id="ARBA00022827"/>
    </source>
</evidence>
<dbReference type="InterPro" id="IPR036250">
    <property type="entry name" value="AcylCo_DH-like_C"/>
</dbReference>
<gene>
    <name evidence="11" type="ORF">CONCODRAFT_58583</name>
</gene>
<keyword evidence="12" id="KW-1185">Reference proteome</keyword>
<dbReference type="InterPro" id="IPR009075">
    <property type="entry name" value="AcylCo_DH/oxidase_C"/>
</dbReference>
<evidence type="ECO:0000256" key="6">
    <source>
        <dbReference type="RuleBase" id="RU362125"/>
    </source>
</evidence>
<dbReference type="InterPro" id="IPR050741">
    <property type="entry name" value="Acyl-CoA_dehydrogenase"/>
</dbReference>
<evidence type="ECO:0000259" key="10">
    <source>
        <dbReference type="Pfam" id="PF02771"/>
    </source>
</evidence>
<dbReference type="InterPro" id="IPR009100">
    <property type="entry name" value="AcylCoA_DH/oxidase_NM_dom_sf"/>
</dbReference>
<name>A0A137P5B8_CONC2</name>
<dbReference type="InterPro" id="IPR006091">
    <property type="entry name" value="Acyl-CoA_Oxase/DH_mid-dom"/>
</dbReference>
<dbReference type="Gene3D" id="2.40.110.10">
    <property type="entry name" value="Butyryl-CoA Dehydrogenase, subunit A, domain 2"/>
    <property type="match status" value="1"/>
</dbReference>
<sequence length="447" mass="48895">MSAKNNRIASNQCSDGEPTPRFGDMVPYGDPTCCQEWHSPYYKESHHELRKAMRKYVDEELTQYVALADKQECVSSDAMIRAGKLGVLAATASVDIVKEYFHDKILGVVEPKDFDAFHQAVIGDELARTASPGLLAGVTIGPALALNPIAIFASDEIKKKFIPATVEGRLRAALAITEPQAGSDVANITTEAKLNAEGTHYIINGTKKWITGGTVADYFLTAVRTGGPGIKGITVILIERGPGVKTRPLEVMGLHGSGTSFVTLEDVKVPVGNVIGEVNEGFKTIMLNFNPERMGIIVTGVRLARVCYEESFKYANKRRTFGKKLIEHAVIREKLAHMIRQVEACQHWADHVIYQTQYMNDLSGLLKLAGAISLLKIEVTKCFENCAREACQIFGGNGYTKGGQGEKIERLYRDVKGYAIPGGSEEIMAELGVNMAMRLAKLNEAKL</sequence>
<dbReference type="AlphaFoldDB" id="A0A137P5B8"/>
<dbReference type="Pfam" id="PF00441">
    <property type="entry name" value="Acyl-CoA_dh_1"/>
    <property type="match status" value="1"/>
</dbReference>
<organism evidence="11 12">
    <name type="scientific">Conidiobolus coronatus (strain ATCC 28846 / CBS 209.66 / NRRL 28638)</name>
    <name type="common">Delacroixia coronata</name>
    <dbReference type="NCBI Taxonomy" id="796925"/>
    <lineage>
        <taxon>Eukaryota</taxon>
        <taxon>Fungi</taxon>
        <taxon>Fungi incertae sedis</taxon>
        <taxon>Zoopagomycota</taxon>
        <taxon>Entomophthoromycotina</taxon>
        <taxon>Entomophthoromycetes</taxon>
        <taxon>Entomophthorales</taxon>
        <taxon>Ancylistaceae</taxon>
        <taxon>Conidiobolus</taxon>
    </lineage>
</organism>
<accession>A0A137P5B8</accession>
<dbReference type="Proteomes" id="UP000070444">
    <property type="component" value="Unassembled WGS sequence"/>
</dbReference>
<feature type="domain" description="Acyl-CoA oxidase/dehydrogenase middle" evidence="9">
    <location>
        <begin position="173"/>
        <end position="267"/>
    </location>
</feature>
<evidence type="ECO:0000256" key="3">
    <source>
        <dbReference type="ARBA" id="ARBA00022630"/>
    </source>
</evidence>
<dbReference type="Gene3D" id="1.20.140.10">
    <property type="entry name" value="Butyryl-CoA Dehydrogenase, subunit A, domain 3"/>
    <property type="match status" value="1"/>
</dbReference>
<evidence type="ECO:0000313" key="12">
    <source>
        <dbReference type="Proteomes" id="UP000070444"/>
    </source>
</evidence>
<dbReference type="Gene3D" id="1.10.540.10">
    <property type="entry name" value="Acyl-CoA dehydrogenase/oxidase, N-terminal domain"/>
    <property type="match status" value="1"/>
</dbReference>
<dbReference type="SUPFAM" id="SSF56645">
    <property type="entry name" value="Acyl-CoA dehydrogenase NM domain-like"/>
    <property type="match status" value="1"/>
</dbReference>
<dbReference type="EMBL" id="KQ964509">
    <property type="protein sequence ID" value="KXN70212.1"/>
    <property type="molecule type" value="Genomic_DNA"/>
</dbReference>
<evidence type="ECO:0000313" key="11">
    <source>
        <dbReference type="EMBL" id="KXN70212.1"/>
    </source>
</evidence>
<comment type="cofactor">
    <cofactor evidence="1 6">
        <name>FAD</name>
        <dbReference type="ChEBI" id="CHEBI:57692"/>
    </cofactor>
</comment>
<evidence type="ECO:0000256" key="1">
    <source>
        <dbReference type="ARBA" id="ARBA00001974"/>
    </source>
</evidence>
<feature type="domain" description="Acyl-CoA dehydrogenase/oxidase C-terminal" evidence="8">
    <location>
        <begin position="279"/>
        <end position="431"/>
    </location>
</feature>
<evidence type="ECO:0000256" key="5">
    <source>
        <dbReference type="ARBA" id="ARBA00023002"/>
    </source>
</evidence>
<dbReference type="InterPro" id="IPR013786">
    <property type="entry name" value="AcylCoA_DH/ox_N"/>
</dbReference>
<dbReference type="InterPro" id="IPR037069">
    <property type="entry name" value="AcylCoA_DH/ox_N_sf"/>
</dbReference>
<evidence type="ECO:0000256" key="7">
    <source>
        <dbReference type="SAM" id="MobiDB-lite"/>
    </source>
</evidence>
<dbReference type="Pfam" id="PF02771">
    <property type="entry name" value="Acyl-CoA_dh_N"/>
    <property type="match status" value="1"/>
</dbReference>
<dbReference type="Pfam" id="PF02770">
    <property type="entry name" value="Acyl-CoA_dh_M"/>
    <property type="match status" value="1"/>
</dbReference>
<comment type="similarity">
    <text evidence="2 6">Belongs to the acyl-CoA dehydrogenase family.</text>
</comment>
<dbReference type="PANTHER" id="PTHR48083">
    <property type="entry name" value="MEDIUM-CHAIN SPECIFIC ACYL-COA DEHYDROGENASE, MITOCHONDRIAL-RELATED"/>
    <property type="match status" value="1"/>
</dbReference>
<feature type="region of interest" description="Disordered" evidence="7">
    <location>
        <begin position="1"/>
        <end position="21"/>
    </location>
</feature>
<dbReference type="GO" id="GO:0050660">
    <property type="term" value="F:flavin adenine dinucleotide binding"/>
    <property type="evidence" value="ECO:0007669"/>
    <property type="project" value="InterPro"/>
</dbReference>
<dbReference type="OrthoDB" id="10254877at2759"/>
<dbReference type="SUPFAM" id="SSF47203">
    <property type="entry name" value="Acyl-CoA dehydrogenase C-terminal domain-like"/>
    <property type="match status" value="1"/>
</dbReference>
<dbReference type="InterPro" id="IPR046373">
    <property type="entry name" value="Acyl-CoA_Oxase/DH_mid-dom_sf"/>
</dbReference>
<dbReference type="GO" id="GO:0005737">
    <property type="term" value="C:cytoplasm"/>
    <property type="evidence" value="ECO:0007669"/>
    <property type="project" value="TreeGrafter"/>
</dbReference>
<proteinExistence type="inferred from homology"/>
<protein>
    <submittedName>
        <fullName evidence="11">Acyl-CoA dehydrogenase domain-containing protein</fullName>
    </submittedName>
</protein>
<dbReference type="GO" id="GO:0003995">
    <property type="term" value="F:acyl-CoA dehydrogenase activity"/>
    <property type="evidence" value="ECO:0007669"/>
    <property type="project" value="TreeGrafter"/>
</dbReference>
<reference evidence="11 12" key="1">
    <citation type="journal article" date="2015" name="Genome Biol. Evol.">
        <title>Phylogenomic analyses indicate that early fungi evolved digesting cell walls of algal ancestors of land plants.</title>
        <authorList>
            <person name="Chang Y."/>
            <person name="Wang S."/>
            <person name="Sekimoto S."/>
            <person name="Aerts A.L."/>
            <person name="Choi C."/>
            <person name="Clum A."/>
            <person name="LaButti K.M."/>
            <person name="Lindquist E.A."/>
            <person name="Yee Ngan C."/>
            <person name="Ohm R.A."/>
            <person name="Salamov A.A."/>
            <person name="Grigoriev I.V."/>
            <person name="Spatafora J.W."/>
            <person name="Berbee M.L."/>
        </authorList>
    </citation>
    <scope>NUCLEOTIDE SEQUENCE [LARGE SCALE GENOMIC DNA]</scope>
    <source>
        <strain evidence="11 12">NRRL 28638</strain>
    </source>
</reference>
<dbReference type="PANTHER" id="PTHR48083:SF28">
    <property type="entry name" value="ACYL-COA DEHYDROGENASE FAMILY PROTEIN (AFU_ORTHOLOGUE AFUA_6G10880)-RELATED"/>
    <property type="match status" value="1"/>
</dbReference>
<evidence type="ECO:0000259" key="9">
    <source>
        <dbReference type="Pfam" id="PF02770"/>
    </source>
</evidence>
<dbReference type="GO" id="GO:0033539">
    <property type="term" value="P:fatty acid beta-oxidation using acyl-CoA dehydrogenase"/>
    <property type="evidence" value="ECO:0007669"/>
    <property type="project" value="TreeGrafter"/>
</dbReference>
<feature type="compositionally biased region" description="Polar residues" evidence="7">
    <location>
        <begin position="1"/>
        <end position="14"/>
    </location>
</feature>
<feature type="domain" description="Acyl-CoA dehydrogenase/oxidase N-terminal" evidence="10">
    <location>
        <begin position="44"/>
        <end position="168"/>
    </location>
</feature>
<dbReference type="STRING" id="796925.A0A137P5B8"/>
<dbReference type="OMA" id="YKESHHE"/>